<feature type="chain" id="PRO_5036021418" description="Conjugative transfer protein TrbH" evidence="1">
    <location>
        <begin position="22"/>
        <end position="203"/>
    </location>
</feature>
<dbReference type="AlphaFoldDB" id="A0A1I4MR90"/>
<dbReference type="OrthoDB" id="8558993at2"/>
<dbReference type="Proteomes" id="UP000601736">
    <property type="component" value="Unassembled WGS sequence"/>
</dbReference>
<sequence length="203" mass="22122">MMMKAMKAICLGVVCTGLLTACSTTQKITNSARSATEQLLISEAVMRSLPKQSDSPLPIPQGSNVKLDIAGISADKDIVRDAVVRWLGQHGYTVQDGSNNTTHRINIVVGSVGTELANTFFGIPPVQGSLIPISLPELSFYKAEYQTGYVNFHLDIFELPSGQYIGSSLPFVANTFYNAYTVLFLFSFKKTDLVSPPKMGTYR</sequence>
<evidence type="ECO:0008006" key="5">
    <source>
        <dbReference type="Google" id="ProtNLM"/>
    </source>
</evidence>
<protein>
    <recommendedName>
        <fullName evidence="5">Conjugative transfer protein TrbH</fullName>
    </recommendedName>
</protein>
<reference evidence="3 4" key="1">
    <citation type="submission" date="2016-10" db="EMBL/GenBank/DDBJ databases">
        <authorList>
            <person name="de Groot N.N."/>
        </authorList>
    </citation>
    <scope>NUCLEOTIDE SEQUENCE [LARGE SCALE GENOMIC DNA]</scope>
    <source>
        <strain evidence="3 4">Nm146</strain>
    </source>
</reference>
<accession>A0A1I4MR90</accession>
<dbReference type="PROSITE" id="PS51257">
    <property type="entry name" value="PROKAR_LIPOPROTEIN"/>
    <property type="match status" value="1"/>
</dbReference>
<evidence type="ECO:0000313" key="2">
    <source>
        <dbReference type="EMBL" id="CAE6497153.1"/>
    </source>
</evidence>
<keyword evidence="4" id="KW-1185">Reference proteome</keyword>
<proteinExistence type="predicted"/>
<evidence type="ECO:0000313" key="3">
    <source>
        <dbReference type="EMBL" id="SFM05769.1"/>
    </source>
</evidence>
<gene>
    <name evidence="2" type="ORF">NMYAN_150058</name>
    <name evidence="3" type="ORF">SAMN05421880_10559</name>
</gene>
<name>A0A1I4MR90_9PROT</name>
<dbReference type="EMBL" id="FOUF01000005">
    <property type="protein sequence ID" value="SFM05769.1"/>
    <property type="molecule type" value="Genomic_DNA"/>
</dbReference>
<dbReference type="STRING" id="52442.SAMN05421880_10559"/>
<dbReference type="Proteomes" id="UP000199561">
    <property type="component" value="Unassembled WGS sequence"/>
</dbReference>
<evidence type="ECO:0000256" key="1">
    <source>
        <dbReference type="SAM" id="SignalP"/>
    </source>
</evidence>
<evidence type="ECO:0000313" key="4">
    <source>
        <dbReference type="Proteomes" id="UP000199561"/>
    </source>
</evidence>
<feature type="signal peptide" evidence="1">
    <location>
        <begin position="1"/>
        <end position="21"/>
    </location>
</feature>
<keyword evidence="1" id="KW-0732">Signal</keyword>
<dbReference type="RefSeq" id="WP_090666694.1">
    <property type="nucleotide sequence ID" value="NZ_CAJNAP010000007.1"/>
</dbReference>
<dbReference type="EMBL" id="CAJNAP010000007">
    <property type="protein sequence ID" value="CAE6497153.1"/>
    <property type="molecule type" value="Genomic_DNA"/>
</dbReference>
<organism evidence="3 4">
    <name type="scientific">Nitrosomonas nitrosa</name>
    <dbReference type="NCBI Taxonomy" id="52442"/>
    <lineage>
        <taxon>Bacteria</taxon>
        <taxon>Pseudomonadati</taxon>
        <taxon>Pseudomonadota</taxon>
        <taxon>Betaproteobacteria</taxon>
        <taxon>Nitrosomonadales</taxon>
        <taxon>Nitrosomonadaceae</taxon>
        <taxon>Nitrosomonas</taxon>
    </lineage>
</organism>
<reference evidence="2" key="2">
    <citation type="submission" date="2021-02" db="EMBL/GenBank/DDBJ databases">
        <authorList>
            <person name="Han P."/>
        </authorList>
    </citation>
    <scope>NUCLEOTIDE SEQUENCE</scope>
    <source>
        <strain evidence="2">Nitrosomonas nitrosa 18-3D</strain>
    </source>
</reference>